<accession>A0A9Q9DLM5</accession>
<dbReference type="Proteomes" id="UP001056980">
    <property type="component" value="Chromosome"/>
</dbReference>
<keyword evidence="2" id="KW-0472">Membrane</keyword>
<name>A0A9Q9DLM5_BARTA</name>
<dbReference type="KEGG" id="btay:LAJ60_05180"/>
<feature type="transmembrane region" description="Helical" evidence="2">
    <location>
        <begin position="101"/>
        <end position="120"/>
    </location>
</feature>
<feature type="transmembrane region" description="Helical" evidence="2">
    <location>
        <begin position="53"/>
        <end position="81"/>
    </location>
</feature>
<feature type="compositionally biased region" description="Polar residues" evidence="1">
    <location>
        <begin position="1"/>
        <end position="18"/>
    </location>
</feature>
<evidence type="ECO:0000313" key="3">
    <source>
        <dbReference type="EMBL" id="USP02274.1"/>
    </source>
</evidence>
<gene>
    <name evidence="3" type="ORF">LAJ60_05180</name>
</gene>
<keyword evidence="2" id="KW-1133">Transmembrane helix</keyword>
<keyword evidence="2" id="KW-0812">Transmembrane</keyword>
<dbReference type="RefSeq" id="WP_208433045.1">
    <property type="nucleotide sequence ID" value="NZ_CADDYE010000010.1"/>
</dbReference>
<organism evidence="3 4">
    <name type="scientific">Bartonella taylorii</name>
    <dbReference type="NCBI Taxonomy" id="33046"/>
    <lineage>
        <taxon>Bacteria</taxon>
        <taxon>Pseudomonadati</taxon>
        <taxon>Pseudomonadota</taxon>
        <taxon>Alphaproteobacteria</taxon>
        <taxon>Hyphomicrobiales</taxon>
        <taxon>Bartonellaceae</taxon>
        <taxon>Bartonella</taxon>
    </lineage>
</organism>
<evidence type="ECO:0000313" key="4">
    <source>
        <dbReference type="Proteomes" id="UP001056980"/>
    </source>
</evidence>
<dbReference type="EMBL" id="CP083444">
    <property type="protein sequence ID" value="USP02274.1"/>
    <property type="molecule type" value="Genomic_DNA"/>
</dbReference>
<evidence type="ECO:0000256" key="1">
    <source>
        <dbReference type="SAM" id="MobiDB-lite"/>
    </source>
</evidence>
<protein>
    <submittedName>
        <fullName evidence="3">Uncharacterized protein</fullName>
    </submittedName>
</protein>
<dbReference type="AlphaFoldDB" id="A0A9Q9DLM5"/>
<evidence type="ECO:0000256" key="2">
    <source>
        <dbReference type="SAM" id="Phobius"/>
    </source>
</evidence>
<feature type="region of interest" description="Disordered" evidence="1">
    <location>
        <begin position="1"/>
        <end position="28"/>
    </location>
</feature>
<proteinExistence type="predicted"/>
<sequence>MTNDQLQPQDKLQSQRNFAQGHPENGSYSAFNKESQLFSLKKSMEFTVRDYKIIFCIAMVMLILSAFRIFSLPVFFLGLFAGGIYAGGGDFFDFIVFLPTFIWALCITFLPVVLVLHFFLNRNLKRMLQKLETSSAQQDGGRK</sequence>
<reference evidence="3" key="1">
    <citation type="journal article" date="2022" name="Proc. Natl. Acad. Sci. U.S.A.">
        <title>Identification of the Bartonella autotransporter CFA as a protective antigen and hypervariable target of neutralizing antibodies in mice.</title>
        <authorList>
            <person name="Siewert L.K."/>
            <person name="Korotaev A."/>
            <person name="Sedzicki J."/>
            <person name="Fromm K."/>
            <person name="Pinschewer D.D."/>
            <person name="Dehio C."/>
        </authorList>
    </citation>
    <scope>NUCLEOTIDE SEQUENCE</scope>
    <source>
        <strain evidence="3">IBS296</strain>
    </source>
</reference>